<dbReference type="InterPro" id="IPR019225">
    <property type="entry name" value="DUF2155"/>
</dbReference>
<dbReference type="Proteomes" id="UP001213907">
    <property type="component" value="Chromosome"/>
</dbReference>
<dbReference type="Pfam" id="PF09923">
    <property type="entry name" value="DUF2155"/>
    <property type="match status" value="1"/>
</dbReference>
<gene>
    <name evidence="3" type="ORF">AFIC_001851</name>
</gene>
<reference evidence="3 4" key="1">
    <citation type="submission" date="2022-11" db="EMBL/GenBank/DDBJ databases">
        <authorList>
            <person name="Siebert D."/>
            <person name="Busche T."/>
            <person name="Saydam E."/>
            <person name="Kalinowski J."/>
            <person name="Ruckert C."/>
            <person name="Blombach B."/>
        </authorList>
    </citation>
    <scope>NUCLEOTIDE SEQUENCE [LARGE SCALE GENOMIC DNA]</scope>
    <source>
        <strain evidence="3 4">DSM 1083</strain>
    </source>
</reference>
<proteinExistence type="predicted"/>
<protein>
    <submittedName>
        <fullName evidence="3">DUF2155 domain-containing protein</fullName>
    </submittedName>
</protein>
<organism evidence="3 4">
    <name type="scientific">Afipia carboxydohydrogena</name>
    <name type="common">Pseudomonas carboxydohydrogena</name>
    <dbReference type="NCBI Taxonomy" id="290"/>
    <lineage>
        <taxon>Bacteria</taxon>
        <taxon>Pseudomonadati</taxon>
        <taxon>Pseudomonadota</taxon>
        <taxon>Alphaproteobacteria</taxon>
        <taxon>Hyphomicrobiales</taxon>
        <taxon>Nitrobacteraceae</taxon>
        <taxon>Afipia</taxon>
    </lineage>
</organism>
<accession>A0ABY8BMW1</accession>
<keyword evidence="2" id="KW-0732">Signal</keyword>
<keyword evidence="4" id="KW-1185">Reference proteome</keyword>
<sequence>MSRTAATILFATLIAVPPLALPSARAQIGNIFSDQPLRPPAGIQRGDPSQDPDEEEVPEIPQGRLLPAPQQSRPLPRGQAAPLPGAVQSQPLAPPPGSAAVPPQQQHPGVAANPPAANPLPGLPPGQKQPRGNPQQSPATLQPGDEIVTEPPAVKIPNRKAVFSGLDKITGRIITFDEDIGETVQFGALRVKTDACYTRPATEAANTDAFVEVDEITLQNEVKRIFSGWMFAASPGLHAVEHPIYDVWLTDCKGPEQPVTAQNEPVKPPPPVQQQQPKRQPRPQPPAQQPVQQRQMLPPPPGAFR</sequence>
<feature type="signal peptide" evidence="2">
    <location>
        <begin position="1"/>
        <end position="26"/>
    </location>
</feature>
<dbReference type="EMBL" id="CP113162">
    <property type="protein sequence ID" value="WEF50316.1"/>
    <property type="molecule type" value="Genomic_DNA"/>
</dbReference>
<dbReference type="RefSeq" id="WP_275245954.1">
    <property type="nucleotide sequence ID" value="NZ_BAABDX010000002.1"/>
</dbReference>
<evidence type="ECO:0000313" key="3">
    <source>
        <dbReference type="EMBL" id="WEF50316.1"/>
    </source>
</evidence>
<feature type="region of interest" description="Disordered" evidence="1">
    <location>
        <begin position="256"/>
        <end position="305"/>
    </location>
</feature>
<name>A0ABY8BMW1_AFICR</name>
<feature type="region of interest" description="Disordered" evidence="1">
    <location>
        <begin position="32"/>
        <end position="151"/>
    </location>
</feature>
<evidence type="ECO:0000256" key="1">
    <source>
        <dbReference type="SAM" id="MobiDB-lite"/>
    </source>
</evidence>
<evidence type="ECO:0000256" key="2">
    <source>
        <dbReference type="SAM" id="SignalP"/>
    </source>
</evidence>
<feature type="chain" id="PRO_5045740763" evidence="2">
    <location>
        <begin position="27"/>
        <end position="305"/>
    </location>
</feature>
<evidence type="ECO:0000313" key="4">
    <source>
        <dbReference type="Proteomes" id="UP001213907"/>
    </source>
</evidence>